<keyword evidence="1" id="KW-0175">Coiled coil</keyword>
<name>A0ABD0YWZ1_9HEMI</name>
<dbReference type="Proteomes" id="UP001558652">
    <property type="component" value="Unassembled WGS sequence"/>
</dbReference>
<evidence type="ECO:0000313" key="3">
    <source>
        <dbReference type="EMBL" id="KAL1131107.1"/>
    </source>
</evidence>
<dbReference type="InterPro" id="IPR007483">
    <property type="entry name" value="Hamartin"/>
</dbReference>
<feature type="region of interest" description="Disordered" evidence="2">
    <location>
        <begin position="20"/>
        <end position="98"/>
    </location>
</feature>
<organism evidence="3 4">
    <name type="scientific">Ranatra chinensis</name>
    <dbReference type="NCBI Taxonomy" id="642074"/>
    <lineage>
        <taxon>Eukaryota</taxon>
        <taxon>Metazoa</taxon>
        <taxon>Ecdysozoa</taxon>
        <taxon>Arthropoda</taxon>
        <taxon>Hexapoda</taxon>
        <taxon>Insecta</taxon>
        <taxon>Pterygota</taxon>
        <taxon>Neoptera</taxon>
        <taxon>Paraneoptera</taxon>
        <taxon>Hemiptera</taxon>
        <taxon>Heteroptera</taxon>
        <taxon>Panheteroptera</taxon>
        <taxon>Nepomorpha</taxon>
        <taxon>Nepidae</taxon>
        <taxon>Ranatrinae</taxon>
        <taxon>Ranatra</taxon>
    </lineage>
</organism>
<sequence length="656" mass="73752">MASKGRNMFLPVALLQADKDAPSVELKSISSSSSLGSKTPGGYQPSSPLRVISHHPIWDSSVPSSPQLVPSDHTDEDKEVETTLRLDNPPTPVQNSQLKRGDSVLHEAVYMEGEDFDDCTEIGVKGCLEGGLHMPDPRSMIEFTREVNRLRFYSQCASDSSHIGQLGVSSSSSPREGSGFPDVKVRRAISWPEMKKATSVSTATTDFAKPLNETVEEGTETVEELPTVNGHAGKVRERLVSCCTQTDEPQPLVYEHLFLSIFPPIEQQQHSAPPDVHSPPLFCTAHQRFSPYTALETYIQAAVKTHSEKSQKHQGYESELKICRDQLMLLLLQLQYERHRREVHAERNRRLLGKSRYNRALEEHNSALRDQVSLLQRDIETLRNELERTKREAKFHTDLNQQTVIDLQNQCTILQKKLQEASTRISILEQELTEEKQSSTTLAKNYSGAQAEMFELENSLRSAVGEASAGRGVRNELAVLQHSLTVAGEVEARLRSRLDSLRLSANADFQALQATQVNDYGTRIVIQFPLLPPGLQQRLDIKNASLDAALLRLNEFELALKRKDVLISEQKQLLHSVREDYDRQIKALEKENNLLRETHNKQEERVIELNHRIEMLELDSKRTSAASATNCFKARSFLAILCGHVTAPKPHPLVPP</sequence>
<evidence type="ECO:0000313" key="4">
    <source>
        <dbReference type="Proteomes" id="UP001558652"/>
    </source>
</evidence>
<keyword evidence="4" id="KW-1185">Reference proteome</keyword>
<feature type="compositionally biased region" description="Low complexity" evidence="2">
    <location>
        <begin position="60"/>
        <end position="71"/>
    </location>
</feature>
<gene>
    <name evidence="3" type="ORF">AAG570_012344</name>
</gene>
<evidence type="ECO:0000256" key="2">
    <source>
        <dbReference type="SAM" id="MobiDB-lite"/>
    </source>
</evidence>
<reference evidence="3 4" key="1">
    <citation type="submission" date="2024-07" db="EMBL/GenBank/DDBJ databases">
        <title>Chromosome-level genome assembly of the water stick insect Ranatra chinensis (Heteroptera: Nepidae).</title>
        <authorList>
            <person name="Liu X."/>
        </authorList>
    </citation>
    <scope>NUCLEOTIDE SEQUENCE [LARGE SCALE GENOMIC DNA]</scope>
    <source>
        <strain evidence="3">Cailab_2021Rc</strain>
        <tissue evidence="3">Muscle</tissue>
    </source>
</reference>
<evidence type="ECO:0000256" key="1">
    <source>
        <dbReference type="SAM" id="Coils"/>
    </source>
</evidence>
<feature type="compositionally biased region" description="Low complexity" evidence="2">
    <location>
        <begin position="28"/>
        <end position="37"/>
    </location>
</feature>
<accession>A0ABD0YWZ1</accession>
<evidence type="ECO:0008006" key="5">
    <source>
        <dbReference type="Google" id="ProtNLM"/>
    </source>
</evidence>
<dbReference type="AlphaFoldDB" id="A0ABD0YWZ1"/>
<dbReference type="Pfam" id="PF04388">
    <property type="entry name" value="Hamartin"/>
    <property type="match status" value="1"/>
</dbReference>
<proteinExistence type="predicted"/>
<comment type="caution">
    <text evidence="3">The sequence shown here is derived from an EMBL/GenBank/DDBJ whole genome shotgun (WGS) entry which is preliminary data.</text>
</comment>
<protein>
    <recommendedName>
        <fullName evidence="5">Hamartin</fullName>
    </recommendedName>
</protein>
<feature type="coiled-coil region" evidence="1">
    <location>
        <begin position="358"/>
        <end position="438"/>
    </location>
</feature>
<feature type="compositionally biased region" description="Basic and acidic residues" evidence="2">
    <location>
        <begin position="72"/>
        <end position="84"/>
    </location>
</feature>
<dbReference type="EMBL" id="JBFDAA010000007">
    <property type="protein sequence ID" value="KAL1131107.1"/>
    <property type="molecule type" value="Genomic_DNA"/>
</dbReference>
<dbReference type="PANTHER" id="PTHR15154:SF2">
    <property type="entry name" value="HAMARTIN"/>
    <property type="match status" value="1"/>
</dbReference>
<dbReference type="PANTHER" id="PTHR15154">
    <property type="entry name" value="HAMARTIN"/>
    <property type="match status" value="1"/>
</dbReference>
<feature type="coiled-coil region" evidence="1">
    <location>
        <begin position="571"/>
        <end position="619"/>
    </location>
</feature>